<dbReference type="Proteomes" id="UP000053271">
    <property type="component" value="Unassembled WGS sequence"/>
</dbReference>
<organism evidence="1 2">
    <name type="scientific">Streptomyces longwoodensis</name>
    <dbReference type="NCBI Taxonomy" id="68231"/>
    <lineage>
        <taxon>Bacteria</taxon>
        <taxon>Bacillati</taxon>
        <taxon>Actinomycetota</taxon>
        <taxon>Actinomycetes</taxon>
        <taxon>Kitasatosporales</taxon>
        <taxon>Streptomycetaceae</taxon>
        <taxon>Streptomyces</taxon>
    </lineage>
</organism>
<protein>
    <submittedName>
        <fullName evidence="1">Uncharacterized protein</fullName>
    </submittedName>
</protein>
<comment type="caution">
    <text evidence="1">The sequence shown here is derived from an EMBL/GenBank/DDBJ whole genome shotgun (WGS) entry which is preliminary data.</text>
</comment>
<proteinExistence type="predicted"/>
<name>A0A101QRR2_9ACTN</name>
<accession>A0A101QRR2</accession>
<dbReference type="AlphaFoldDB" id="A0A101QRR2"/>
<evidence type="ECO:0000313" key="1">
    <source>
        <dbReference type="EMBL" id="KUN34803.1"/>
    </source>
</evidence>
<dbReference type="STRING" id="68231.AQJ30_27405"/>
<dbReference type="RefSeq" id="WP_067239338.1">
    <property type="nucleotide sequence ID" value="NZ_KQ948560.1"/>
</dbReference>
<reference evidence="1 2" key="1">
    <citation type="submission" date="2015-10" db="EMBL/GenBank/DDBJ databases">
        <title>Draft genome sequence of Streptomyces longwoodensis DSM 41677, type strain for the species Streptomyces longwoodensis.</title>
        <authorList>
            <person name="Ruckert C."/>
            <person name="Winkler A."/>
            <person name="Kalinowski J."/>
            <person name="Kampfer P."/>
            <person name="Glaeser S."/>
        </authorList>
    </citation>
    <scope>NUCLEOTIDE SEQUENCE [LARGE SCALE GENOMIC DNA]</scope>
    <source>
        <strain evidence="1 2">DSM 41677</strain>
    </source>
</reference>
<sequence>MESQTSWFFFDERVPGEQVVVPVKNGHGLGWAICPTATPEQIVEALNATMRFVLGVGLLRLGDTEKPPDEEREE</sequence>
<keyword evidence="2" id="KW-1185">Reference proteome</keyword>
<dbReference type="EMBL" id="LMWS01000035">
    <property type="protein sequence ID" value="KUN34803.1"/>
    <property type="molecule type" value="Genomic_DNA"/>
</dbReference>
<evidence type="ECO:0000313" key="2">
    <source>
        <dbReference type="Proteomes" id="UP000053271"/>
    </source>
</evidence>
<dbReference type="GeneID" id="91428304"/>
<gene>
    <name evidence="1" type="ORF">AQJ30_27405</name>
</gene>